<protein>
    <submittedName>
        <fullName evidence="2">Uncharacterized protein</fullName>
    </submittedName>
</protein>
<keyword evidence="1" id="KW-0472">Membrane</keyword>
<sequence>MASSRKINLLQLGWSRVVALLALLNLGLVFFDLTYLRARSFYLRQVPQLTSLYDPIKGIEPHPETQFYLEQVDALAAQVPQVGLADPEVTARLEELRSLSVQLLTNDPFAASGQSRTRGRIEREFRGRTRTPLAQEAVLRFWSENYLRGAGWTREITFFDREIRPLMAANYARSVNEYGEFVNEFWRIDAFFVWLFLLDFIARTYAISRRRPDLNWLEAMLRRWYDLPLFIPIWRWLRVLPTTLRLSQAKLLNLRPIMAQINHDVAVGFAQELTEMVGIQVINQLQQTVAKGSLAEWLFHPESRRPYVQIKGRNEAQVIASKLVNISVYEVLPQVQPEIADLIHHTITNTLNQAPLYRQFQLLPGIGQFPEQVTENLSVTLTQAISSSLAGMLEDSEGSERMGRLTQSFRQVLETELQKQQNIEEIQELLVDMLEEIKINYVENIAQRGMEEVVEEMEQLHRMTGAKILR</sequence>
<dbReference type="AlphaFoldDB" id="A0A8K1ZWU5"/>
<dbReference type="Proteomes" id="UP000607397">
    <property type="component" value="Unassembled WGS sequence"/>
</dbReference>
<feature type="transmembrane region" description="Helical" evidence="1">
    <location>
        <begin position="12"/>
        <end position="31"/>
    </location>
</feature>
<evidence type="ECO:0000313" key="3">
    <source>
        <dbReference type="Proteomes" id="UP000607397"/>
    </source>
</evidence>
<keyword evidence="3" id="KW-1185">Reference proteome</keyword>
<dbReference type="RefSeq" id="WP_161823812.1">
    <property type="nucleotide sequence ID" value="NZ_WVIC01000003.1"/>
</dbReference>
<comment type="caution">
    <text evidence="2">The sequence shown here is derived from an EMBL/GenBank/DDBJ whole genome shotgun (WGS) entry which is preliminary data.</text>
</comment>
<dbReference type="EMBL" id="WVIC01000003">
    <property type="protein sequence ID" value="NCJ05333.1"/>
    <property type="molecule type" value="Genomic_DNA"/>
</dbReference>
<gene>
    <name evidence="2" type="ORF">GS597_02145</name>
</gene>
<evidence type="ECO:0000256" key="1">
    <source>
        <dbReference type="SAM" id="Phobius"/>
    </source>
</evidence>
<name>A0A8K1ZWU5_9CYAN</name>
<proteinExistence type="predicted"/>
<keyword evidence="1" id="KW-0812">Transmembrane</keyword>
<keyword evidence="1" id="KW-1133">Transmembrane helix</keyword>
<accession>A0A8K1ZWU5</accession>
<organism evidence="2 3">
    <name type="scientific">Petrachloros mirabilis ULC683</name>
    <dbReference type="NCBI Taxonomy" id="2781853"/>
    <lineage>
        <taxon>Bacteria</taxon>
        <taxon>Bacillati</taxon>
        <taxon>Cyanobacteriota</taxon>
        <taxon>Cyanophyceae</taxon>
        <taxon>Synechococcales</taxon>
        <taxon>Petrachlorosaceae</taxon>
        <taxon>Petrachloros</taxon>
        <taxon>Petrachloros mirabilis</taxon>
    </lineage>
</organism>
<evidence type="ECO:0000313" key="2">
    <source>
        <dbReference type="EMBL" id="NCJ05333.1"/>
    </source>
</evidence>
<reference evidence="2" key="1">
    <citation type="submission" date="2019-12" db="EMBL/GenBank/DDBJ databases">
        <title>High-Quality draft genome sequences of three cyanobacteria isolated from the limestone walls of the Old Cathedral of Coimbra.</title>
        <authorList>
            <person name="Tiago I."/>
            <person name="Soares F."/>
            <person name="Portugal A."/>
        </authorList>
    </citation>
    <scope>NUCLEOTIDE SEQUENCE [LARGE SCALE GENOMIC DNA]</scope>
    <source>
        <strain evidence="2">C</strain>
    </source>
</reference>